<dbReference type="AlphaFoldDB" id="A0A1I7WDD9"/>
<dbReference type="Proteomes" id="UP000095283">
    <property type="component" value="Unplaced"/>
</dbReference>
<evidence type="ECO:0000313" key="1">
    <source>
        <dbReference type="Proteomes" id="UP000095283"/>
    </source>
</evidence>
<protein>
    <submittedName>
        <fullName evidence="2 3">Ovule protein</fullName>
    </submittedName>
</protein>
<keyword evidence="1" id="KW-1185">Reference proteome</keyword>
<dbReference type="WBParaSite" id="Hba_03010">
    <property type="protein sequence ID" value="Hba_03010"/>
    <property type="gene ID" value="Hba_03010"/>
</dbReference>
<name>A0A1I7WDD9_HETBA</name>
<organism evidence="1 2">
    <name type="scientific">Heterorhabditis bacteriophora</name>
    <name type="common">Entomopathogenic nematode worm</name>
    <dbReference type="NCBI Taxonomy" id="37862"/>
    <lineage>
        <taxon>Eukaryota</taxon>
        <taxon>Metazoa</taxon>
        <taxon>Ecdysozoa</taxon>
        <taxon>Nematoda</taxon>
        <taxon>Chromadorea</taxon>
        <taxon>Rhabditida</taxon>
        <taxon>Rhabditina</taxon>
        <taxon>Rhabditomorpha</taxon>
        <taxon>Strongyloidea</taxon>
        <taxon>Heterorhabditidae</taxon>
        <taxon>Heterorhabditis</taxon>
    </lineage>
</organism>
<reference evidence="2 3" key="1">
    <citation type="submission" date="2016-11" db="UniProtKB">
        <authorList>
            <consortium name="WormBaseParasite"/>
        </authorList>
    </citation>
    <scope>IDENTIFICATION</scope>
</reference>
<sequence>MKFITNFRLHFQATRLQGVTIPTILLSVQVSHPLWMLAPIKETSEMQYSRTVTPIRYSSQRPKTERFSAGLFPFHSPLLGES</sequence>
<dbReference type="WBParaSite" id="Hba_02841">
    <property type="protein sequence ID" value="Hba_02841"/>
    <property type="gene ID" value="Hba_02841"/>
</dbReference>
<proteinExistence type="predicted"/>
<evidence type="ECO:0000313" key="3">
    <source>
        <dbReference type="WBParaSite" id="Hba_03010"/>
    </source>
</evidence>
<accession>A0A1I7WDD9</accession>
<evidence type="ECO:0000313" key="2">
    <source>
        <dbReference type="WBParaSite" id="Hba_02841"/>
    </source>
</evidence>